<proteinExistence type="predicted"/>
<dbReference type="RefSeq" id="WP_052482896.1">
    <property type="nucleotide sequence ID" value="NZ_CP010086.2"/>
</dbReference>
<dbReference type="KEGG" id="cbei:LF65_03629"/>
<gene>
    <name evidence="2" type="ORF">LF65_03629</name>
</gene>
<feature type="domain" description="Pyridoxamine 5'-phosphate oxidase N-terminal" evidence="1">
    <location>
        <begin position="3"/>
        <end position="96"/>
    </location>
</feature>
<evidence type="ECO:0000313" key="3">
    <source>
        <dbReference type="Proteomes" id="UP000031866"/>
    </source>
</evidence>
<dbReference type="EMBL" id="CP010086">
    <property type="protein sequence ID" value="AJH00186.1"/>
    <property type="molecule type" value="Genomic_DNA"/>
</dbReference>
<dbReference type="SUPFAM" id="SSF50475">
    <property type="entry name" value="FMN-binding split barrel"/>
    <property type="match status" value="1"/>
</dbReference>
<dbReference type="InterPro" id="IPR012349">
    <property type="entry name" value="Split_barrel_FMN-bd"/>
</dbReference>
<evidence type="ECO:0000313" key="2">
    <source>
        <dbReference type="EMBL" id="AJH00186.1"/>
    </source>
</evidence>
<reference evidence="3" key="1">
    <citation type="submission" date="2014-12" db="EMBL/GenBank/DDBJ databases">
        <title>Genome sequence of Clostridium beijerinckii strain 59B.</title>
        <authorList>
            <person name="Little G.T."/>
            <person name="Minton N.P."/>
        </authorList>
    </citation>
    <scope>NUCLEOTIDE SEQUENCE [LARGE SCALE GENOMIC DNA]</scope>
    <source>
        <strain evidence="3">59B</strain>
    </source>
</reference>
<dbReference type="InterPro" id="IPR052917">
    <property type="entry name" value="Stress-Dev_Protein"/>
</dbReference>
<name>A0A0B5QGZ7_CLOBE</name>
<organism evidence="2 3">
    <name type="scientific">Clostridium beijerinckii</name>
    <name type="common">Clostridium MP</name>
    <dbReference type="NCBI Taxonomy" id="1520"/>
    <lineage>
        <taxon>Bacteria</taxon>
        <taxon>Bacillati</taxon>
        <taxon>Bacillota</taxon>
        <taxon>Clostridia</taxon>
        <taxon>Eubacteriales</taxon>
        <taxon>Clostridiaceae</taxon>
        <taxon>Clostridium</taxon>
    </lineage>
</organism>
<dbReference type="Proteomes" id="UP000031866">
    <property type="component" value="Chromosome"/>
</dbReference>
<protein>
    <recommendedName>
        <fullName evidence="1">Pyridoxamine 5'-phosphate oxidase N-terminal domain-containing protein</fullName>
    </recommendedName>
</protein>
<dbReference type="Pfam" id="PF01243">
    <property type="entry name" value="PNPOx_N"/>
    <property type="match status" value="1"/>
</dbReference>
<dbReference type="AlphaFoldDB" id="A0A0B5QGZ7"/>
<accession>A0A0B5QGZ7</accession>
<dbReference type="Gene3D" id="2.30.110.10">
    <property type="entry name" value="Electron Transport, Fmn-binding Protein, Chain A"/>
    <property type="match status" value="1"/>
</dbReference>
<dbReference type="PANTHER" id="PTHR34818:SF1">
    <property type="entry name" value="PROTEIN BLI-3"/>
    <property type="match status" value="1"/>
</dbReference>
<dbReference type="PANTHER" id="PTHR34818">
    <property type="entry name" value="PROTEIN BLI-3"/>
    <property type="match status" value="1"/>
</dbReference>
<dbReference type="STRING" id="1520.LF65_03629"/>
<evidence type="ECO:0000259" key="1">
    <source>
        <dbReference type="Pfam" id="PF01243"/>
    </source>
</evidence>
<dbReference type="OrthoDB" id="9792542at2"/>
<sequence>MTKEDVLELLPNGTMGYFSTVNADGFPETRFWQFQFEEDGKFYFATNNTKDVFKEVVKNPKVGFTTAEATGKHIIRIVGKATIITKPSEKEEAYSKMDKVVLSLYKTWSNPLLEIFYISDCEIKFTKGFALPEVIKD</sequence>
<dbReference type="InterPro" id="IPR011576">
    <property type="entry name" value="Pyridox_Oxase_N"/>
</dbReference>